<feature type="domain" description="FH2" evidence="5">
    <location>
        <begin position="895"/>
        <end position="1299"/>
    </location>
</feature>
<name>B4I9C0_DROSE</name>
<dbReference type="GO" id="GO:0030838">
    <property type="term" value="P:positive regulation of actin filament polymerization"/>
    <property type="evidence" value="ECO:0007669"/>
    <property type="project" value="TreeGrafter"/>
</dbReference>
<dbReference type="InterPro" id="IPR014768">
    <property type="entry name" value="GBD/FH3_dom"/>
</dbReference>
<dbReference type="FunFam" id="1.20.58.2220:FF:000009">
    <property type="entry name" value="Disheveled-associated activator of morphogenesis"/>
    <property type="match status" value="1"/>
</dbReference>
<evidence type="ECO:0000259" key="4">
    <source>
        <dbReference type="PROSITE" id="PS51232"/>
    </source>
</evidence>
<protein>
    <submittedName>
        <fullName evidence="6">GM18987</fullName>
    </submittedName>
</protein>
<feature type="domain" description="GBD/FH3" evidence="4">
    <location>
        <begin position="375"/>
        <end position="761"/>
    </location>
</feature>
<gene>
    <name evidence="6" type="primary">Dsec\GM18987</name>
    <name evidence="6" type="ORF">Dsec_GM18987</name>
</gene>
<organism evidence="7">
    <name type="scientific">Drosophila sechellia</name>
    <name type="common">Fruit fly</name>
    <dbReference type="NCBI Taxonomy" id="7238"/>
    <lineage>
        <taxon>Eukaryota</taxon>
        <taxon>Metazoa</taxon>
        <taxon>Ecdysozoa</taxon>
        <taxon>Arthropoda</taxon>
        <taxon>Hexapoda</taxon>
        <taxon>Insecta</taxon>
        <taxon>Pterygota</taxon>
        <taxon>Neoptera</taxon>
        <taxon>Endopterygota</taxon>
        <taxon>Diptera</taxon>
        <taxon>Brachycera</taxon>
        <taxon>Muscomorpha</taxon>
        <taxon>Ephydroidea</taxon>
        <taxon>Drosophilidae</taxon>
        <taxon>Drosophila</taxon>
        <taxon>Sophophora</taxon>
    </lineage>
</organism>
<reference evidence="6 7" key="1">
    <citation type="journal article" date="2007" name="Nature">
        <title>Evolution of genes and genomes on the Drosophila phylogeny.</title>
        <authorList>
            <consortium name="Drosophila 12 Genomes Consortium"/>
            <person name="Clark A.G."/>
            <person name="Eisen M.B."/>
            <person name="Smith D.R."/>
            <person name="Bergman C.M."/>
            <person name="Oliver B."/>
            <person name="Markow T.A."/>
            <person name="Kaufman T.C."/>
            <person name="Kellis M."/>
            <person name="Gelbart W."/>
            <person name="Iyer V.N."/>
            <person name="Pollard D.A."/>
            <person name="Sackton T.B."/>
            <person name="Larracuente A.M."/>
            <person name="Singh N.D."/>
            <person name="Abad J.P."/>
            <person name="Abt D.N."/>
            <person name="Adryan B."/>
            <person name="Aguade M."/>
            <person name="Akashi H."/>
            <person name="Anderson W.W."/>
            <person name="Aquadro C.F."/>
            <person name="Ardell D.H."/>
            <person name="Arguello R."/>
            <person name="Artieri C.G."/>
            <person name="Barbash D.A."/>
            <person name="Barker D."/>
            <person name="Barsanti P."/>
            <person name="Batterham P."/>
            <person name="Batzoglou S."/>
            <person name="Begun D."/>
            <person name="Bhutkar A."/>
            <person name="Blanco E."/>
            <person name="Bosak S.A."/>
            <person name="Bradley R.K."/>
            <person name="Brand A.D."/>
            <person name="Brent M.R."/>
            <person name="Brooks A.N."/>
            <person name="Brown R.H."/>
            <person name="Butlin R.K."/>
            <person name="Caggese C."/>
            <person name="Calvi B.R."/>
            <person name="Bernardo de Carvalho A."/>
            <person name="Caspi A."/>
            <person name="Castrezana S."/>
            <person name="Celniker S.E."/>
            <person name="Chang J.L."/>
            <person name="Chapple C."/>
            <person name="Chatterji S."/>
            <person name="Chinwalla A."/>
            <person name="Civetta A."/>
            <person name="Clifton S.W."/>
            <person name="Comeron J.M."/>
            <person name="Costello J.C."/>
            <person name="Coyne J.A."/>
            <person name="Daub J."/>
            <person name="David R.G."/>
            <person name="Delcher A.L."/>
            <person name="Delehaunty K."/>
            <person name="Do C.B."/>
            <person name="Ebling H."/>
            <person name="Edwards K."/>
            <person name="Eickbush T."/>
            <person name="Evans J.D."/>
            <person name="Filipski A."/>
            <person name="Findeiss S."/>
            <person name="Freyhult E."/>
            <person name="Fulton L."/>
            <person name="Fulton R."/>
            <person name="Garcia A.C."/>
            <person name="Gardiner A."/>
            <person name="Garfield D.A."/>
            <person name="Garvin B.E."/>
            <person name="Gibson G."/>
            <person name="Gilbert D."/>
            <person name="Gnerre S."/>
            <person name="Godfrey J."/>
            <person name="Good R."/>
            <person name="Gotea V."/>
            <person name="Gravely B."/>
            <person name="Greenberg A.J."/>
            <person name="Griffiths-Jones S."/>
            <person name="Gross S."/>
            <person name="Guigo R."/>
            <person name="Gustafson E.A."/>
            <person name="Haerty W."/>
            <person name="Hahn M.W."/>
            <person name="Halligan D.L."/>
            <person name="Halpern A.L."/>
            <person name="Halter G.M."/>
            <person name="Han M.V."/>
            <person name="Heger A."/>
            <person name="Hillier L."/>
            <person name="Hinrichs A.S."/>
            <person name="Holmes I."/>
            <person name="Hoskins R.A."/>
            <person name="Hubisz M.J."/>
            <person name="Hultmark D."/>
            <person name="Huntley M.A."/>
            <person name="Jaffe D.B."/>
            <person name="Jagadeeshan S."/>
            <person name="Jeck W.R."/>
            <person name="Johnson J."/>
            <person name="Jones C.D."/>
            <person name="Jordan W.C."/>
            <person name="Karpen G.H."/>
            <person name="Kataoka E."/>
            <person name="Keightley P.D."/>
            <person name="Kheradpour P."/>
            <person name="Kirkness E.F."/>
            <person name="Koerich L.B."/>
            <person name="Kristiansen K."/>
            <person name="Kudrna D."/>
            <person name="Kulathinal R.J."/>
            <person name="Kumar S."/>
            <person name="Kwok R."/>
            <person name="Lander E."/>
            <person name="Langley C.H."/>
            <person name="Lapoint R."/>
            <person name="Lazzaro B.P."/>
            <person name="Lee S.J."/>
            <person name="Levesque L."/>
            <person name="Li R."/>
            <person name="Lin C.F."/>
            <person name="Lin M.F."/>
            <person name="Lindblad-Toh K."/>
            <person name="Llopart A."/>
            <person name="Long M."/>
            <person name="Low L."/>
            <person name="Lozovsky E."/>
            <person name="Lu J."/>
            <person name="Luo M."/>
            <person name="Machado C.A."/>
            <person name="Makalowski W."/>
            <person name="Marzo M."/>
            <person name="Matsuda M."/>
            <person name="Matzkin L."/>
            <person name="McAllister B."/>
            <person name="McBride C.S."/>
            <person name="McKernan B."/>
            <person name="McKernan K."/>
            <person name="Mendez-Lago M."/>
            <person name="Minx P."/>
            <person name="Mollenhauer M.U."/>
            <person name="Montooth K."/>
            <person name="Mount S.M."/>
            <person name="Mu X."/>
            <person name="Myers E."/>
            <person name="Negre B."/>
            <person name="Newfeld S."/>
            <person name="Nielsen R."/>
            <person name="Noor M.A."/>
            <person name="O'Grady P."/>
            <person name="Pachter L."/>
            <person name="Papaceit M."/>
            <person name="Parisi M.J."/>
            <person name="Parisi M."/>
            <person name="Parts L."/>
            <person name="Pedersen J.S."/>
            <person name="Pesole G."/>
            <person name="Phillippy A.M."/>
            <person name="Ponting C.P."/>
            <person name="Pop M."/>
            <person name="Porcelli D."/>
            <person name="Powell J.R."/>
            <person name="Prohaska S."/>
            <person name="Pruitt K."/>
            <person name="Puig M."/>
            <person name="Quesneville H."/>
            <person name="Ram K.R."/>
            <person name="Rand D."/>
            <person name="Rasmussen M.D."/>
            <person name="Reed L.K."/>
            <person name="Reenan R."/>
            <person name="Reily A."/>
            <person name="Remington K.A."/>
            <person name="Rieger T.T."/>
            <person name="Ritchie M.G."/>
            <person name="Robin C."/>
            <person name="Rogers Y.H."/>
            <person name="Rohde C."/>
            <person name="Rozas J."/>
            <person name="Rubenfield M.J."/>
            <person name="Ruiz A."/>
            <person name="Russo S."/>
            <person name="Salzberg S.L."/>
            <person name="Sanchez-Gracia A."/>
            <person name="Saranga D.J."/>
            <person name="Sato H."/>
            <person name="Schaeffer S.W."/>
            <person name="Schatz M.C."/>
            <person name="Schlenke T."/>
            <person name="Schwartz R."/>
            <person name="Segarra C."/>
            <person name="Singh R.S."/>
            <person name="Sirot L."/>
            <person name="Sirota M."/>
            <person name="Sisneros N.B."/>
            <person name="Smith C.D."/>
            <person name="Smith T.F."/>
            <person name="Spieth J."/>
            <person name="Stage D.E."/>
            <person name="Stark A."/>
            <person name="Stephan W."/>
            <person name="Strausberg R.L."/>
            <person name="Strempel S."/>
            <person name="Sturgill D."/>
            <person name="Sutton G."/>
            <person name="Sutton G.G."/>
            <person name="Tao W."/>
            <person name="Teichmann S."/>
            <person name="Tobari Y.N."/>
            <person name="Tomimura Y."/>
            <person name="Tsolas J.M."/>
            <person name="Valente V.L."/>
            <person name="Venter E."/>
            <person name="Venter J.C."/>
            <person name="Vicario S."/>
            <person name="Vieira F.G."/>
            <person name="Vilella A.J."/>
            <person name="Villasante A."/>
            <person name="Walenz B."/>
            <person name="Wang J."/>
            <person name="Wasserman M."/>
            <person name="Watts T."/>
            <person name="Wilson D."/>
            <person name="Wilson R.K."/>
            <person name="Wing R.A."/>
            <person name="Wolfner M.F."/>
            <person name="Wong A."/>
            <person name="Wong G.K."/>
            <person name="Wu C.I."/>
            <person name="Wu G."/>
            <person name="Yamamoto D."/>
            <person name="Yang H.P."/>
            <person name="Yang S.P."/>
            <person name="Yorke J.A."/>
            <person name="Yoshida K."/>
            <person name="Zdobnov E."/>
            <person name="Zhang P."/>
            <person name="Zhang Y."/>
            <person name="Zimin A.V."/>
            <person name="Baldwin J."/>
            <person name="Abdouelleil A."/>
            <person name="Abdulkadir J."/>
            <person name="Abebe A."/>
            <person name="Abera B."/>
            <person name="Abreu J."/>
            <person name="Acer S.C."/>
            <person name="Aftuck L."/>
            <person name="Alexander A."/>
            <person name="An P."/>
            <person name="Anderson E."/>
            <person name="Anderson S."/>
            <person name="Arachi H."/>
            <person name="Azer M."/>
            <person name="Bachantsang P."/>
            <person name="Barry A."/>
            <person name="Bayul T."/>
            <person name="Berlin A."/>
            <person name="Bessette D."/>
            <person name="Bloom T."/>
            <person name="Blye J."/>
            <person name="Boguslavskiy L."/>
            <person name="Bonnet C."/>
            <person name="Boukhgalter B."/>
            <person name="Bourzgui I."/>
            <person name="Brown A."/>
            <person name="Cahill P."/>
            <person name="Channer S."/>
            <person name="Cheshatsang Y."/>
            <person name="Chuda L."/>
            <person name="Citroen M."/>
            <person name="Collymore A."/>
            <person name="Cooke P."/>
            <person name="Costello M."/>
            <person name="D'Aco K."/>
            <person name="Daza R."/>
            <person name="De Haan G."/>
            <person name="DeGray S."/>
            <person name="DeMaso C."/>
            <person name="Dhargay N."/>
            <person name="Dooley K."/>
            <person name="Dooley E."/>
            <person name="Doricent M."/>
            <person name="Dorje P."/>
            <person name="Dorjee K."/>
            <person name="Dupes A."/>
            <person name="Elong R."/>
            <person name="Falk J."/>
            <person name="Farina A."/>
            <person name="Faro S."/>
            <person name="Ferguson D."/>
            <person name="Fisher S."/>
            <person name="Foley C.D."/>
            <person name="Franke A."/>
            <person name="Friedrich D."/>
            <person name="Gadbois L."/>
            <person name="Gearin G."/>
            <person name="Gearin C.R."/>
            <person name="Giannoukos G."/>
            <person name="Goode T."/>
            <person name="Graham J."/>
            <person name="Grandbois E."/>
            <person name="Grewal S."/>
            <person name="Gyaltsen K."/>
            <person name="Hafez N."/>
            <person name="Hagos B."/>
            <person name="Hall J."/>
            <person name="Henson C."/>
            <person name="Hollinger A."/>
            <person name="Honan T."/>
            <person name="Huard M.D."/>
            <person name="Hughes L."/>
            <person name="Hurhula B."/>
            <person name="Husby M.E."/>
            <person name="Kamat A."/>
            <person name="Kanga B."/>
            <person name="Kashin S."/>
            <person name="Khazanovich D."/>
            <person name="Kisner P."/>
            <person name="Lance K."/>
            <person name="Lara M."/>
            <person name="Lee W."/>
            <person name="Lennon N."/>
            <person name="Letendre F."/>
            <person name="LeVine R."/>
            <person name="Lipovsky A."/>
            <person name="Liu X."/>
            <person name="Liu J."/>
            <person name="Liu S."/>
            <person name="Lokyitsang T."/>
            <person name="Lokyitsang Y."/>
            <person name="Lubonja R."/>
            <person name="Lui A."/>
            <person name="MacDonald P."/>
            <person name="Magnisalis V."/>
            <person name="Maru K."/>
            <person name="Matthews C."/>
            <person name="McCusker W."/>
            <person name="McDonough S."/>
            <person name="Mehta T."/>
            <person name="Meldrim J."/>
            <person name="Meneus L."/>
            <person name="Mihai O."/>
            <person name="Mihalev A."/>
            <person name="Mihova T."/>
            <person name="Mittelman R."/>
            <person name="Mlenga V."/>
            <person name="Montmayeur A."/>
            <person name="Mulrain L."/>
            <person name="Navidi A."/>
            <person name="Naylor J."/>
            <person name="Negash T."/>
            <person name="Nguyen T."/>
            <person name="Nguyen N."/>
            <person name="Nicol R."/>
            <person name="Norbu C."/>
            <person name="Norbu N."/>
            <person name="Novod N."/>
            <person name="O'Neill B."/>
            <person name="Osman S."/>
            <person name="Markiewicz E."/>
            <person name="Oyono O.L."/>
            <person name="Patti C."/>
            <person name="Phunkhang P."/>
            <person name="Pierre F."/>
            <person name="Priest M."/>
            <person name="Raghuraman S."/>
            <person name="Rege F."/>
            <person name="Reyes R."/>
            <person name="Rise C."/>
            <person name="Rogov P."/>
            <person name="Ross K."/>
            <person name="Ryan E."/>
            <person name="Settipalli S."/>
            <person name="Shea T."/>
            <person name="Sherpa N."/>
            <person name="Shi L."/>
            <person name="Shih D."/>
            <person name="Sparrow T."/>
            <person name="Spaulding J."/>
            <person name="Stalker J."/>
            <person name="Stange-Thomann N."/>
            <person name="Stavropoulos S."/>
            <person name="Stone C."/>
            <person name="Strader C."/>
            <person name="Tesfaye S."/>
            <person name="Thomson T."/>
            <person name="Thoulutsang Y."/>
            <person name="Thoulutsang D."/>
            <person name="Topham K."/>
            <person name="Topping I."/>
            <person name="Tsamla T."/>
            <person name="Vassiliev H."/>
            <person name="Vo A."/>
            <person name="Wangchuk T."/>
            <person name="Wangdi T."/>
            <person name="Weiand M."/>
            <person name="Wilkinson J."/>
            <person name="Wilson A."/>
            <person name="Yadav S."/>
            <person name="Young G."/>
            <person name="Yu Q."/>
            <person name="Zembek L."/>
            <person name="Zhong D."/>
            <person name="Zimmer A."/>
            <person name="Zwirko Z."/>
            <person name="Jaffe D.B."/>
            <person name="Alvarez P."/>
            <person name="Brockman W."/>
            <person name="Butler J."/>
            <person name="Chin C."/>
            <person name="Gnerre S."/>
            <person name="Grabherr M."/>
            <person name="Kleber M."/>
            <person name="Mauceli E."/>
            <person name="MacCallum I."/>
        </authorList>
    </citation>
    <scope>NUCLEOTIDE SEQUENCE [LARGE SCALE GENOMIC DNA]</scope>
    <source>
        <strain evidence="7">Rob3c / Tucson 14021-0248.25</strain>
    </source>
</reference>
<accession>B4I9C0</accession>
<dbReference type="PhylomeDB" id="B4I9C0"/>
<feature type="region of interest" description="Disordered" evidence="2">
    <location>
        <begin position="241"/>
        <end position="263"/>
    </location>
</feature>
<dbReference type="InterPro" id="IPR010473">
    <property type="entry name" value="GTPase-bd"/>
</dbReference>
<dbReference type="GO" id="GO:0030036">
    <property type="term" value="P:actin cytoskeleton organization"/>
    <property type="evidence" value="ECO:0007669"/>
    <property type="project" value="InterPro"/>
</dbReference>
<dbReference type="SUPFAM" id="SSF101447">
    <property type="entry name" value="Formin homology 2 domain (FH2 domain)"/>
    <property type="match status" value="1"/>
</dbReference>
<dbReference type="SMART" id="SM01140">
    <property type="entry name" value="Drf_GBD"/>
    <property type="match status" value="1"/>
</dbReference>
<dbReference type="PANTHER" id="PTHR45725">
    <property type="entry name" value="FORMIN HOMOLOGY 2 FAMILY MEMBER"/>
    <property type="match status" value="1"/>
</dbReference>
<evidence type="ECO:0000256" key="1">
    <source>
        <dbReference type="SAM" id="Coils"/>
    </source>
</evidence>
<dbReference type="EMBL" id="CH480825">
    <property type="protein sequence ID" value="EDW43801.1"/>
    <property type="molecule type" value="Genomic_DNA"/>
</dbReference>
<dbReference type="InterPro" id="IPR010472">
    <property type="entry name" value="FH3_dom"/>
</dbReference>
<dbReference type="HOGENOM" id="CLU_002356_1_1_1"/>
<dbReference type="SMART" id="SM01139">
    <property type="entry name" value="Drf_FH3"/>
    <property type="match status" value="1"/>
</dbReference>
<dbReference type="Gene3D" id="1.20.58.2220">
    <property type="entry name" value="Formin, FH2 domain"/>
    <property type="match status" value="1"/>
</dbReference>
<dbReference type="InterPro" id="IPR014767">
    <property type="entry name" value="DAD_dom"/>
</dbReference>
<dbReference type="PROSITE" id="PS51232">
    <property type="entry name" value="GBD_FH3"/>
    <property type="match status" value="1"/>
</dbReference>
<dbReference type="PROSITE" id="PS51231">
    <property type="entry name" value="DAD"/>
    <property type="match status" value="1"/>
</dbReference>
<dbReference type="OMA" id="AMLYFQE"/>
<dbReference type="GO" id="GO:0003779">
    <property type="term" value="F:actin binding"/>
    <property type="evidence" value="ECO:0007669"/>
    <property type="project" value="InterPro"/>
</dbReference>
<dbReference type="InterPro" id="IPR015425">
    <property type="entry name" value="FH2_Formin"/>
</dbReference>
<dbReference type="InterPro" id="IPR051425">
    <property type="entry name" value="Formin_Homology"/>
</dbReference>
<feature type="region of interest" description="Disordered" evidence="2">
    <location>
        <begin position="1367"/>
        <end position="1410"/>
    </location>
</feature>
<sequence>MLAMATRLATFHHIKLSRISWTENCGPKGDGGLGTKERGFWDAAITVLQSVPVLDALRTAKFNGATAEMLPHIGRIEKPKAAPSGGASTSVTSLNGSCIAINGGIGEGATATASAATSTAAGVTKITITSDNGNASTSTKANTGSSIDGYKNSSLVSITSLNSCSDLSQGSTATLPISSTNCSGNNVSRHPLSNSGNSGSDTSSNNFQERFDFEHWKGLLSDYNCFHGLYRYWTQCSGRSSSANDNGRDSDQQQSQSNHENGLGSGVGSFYTHNILGYTFGYPFGLKEDLDGSGNCNSNCSGSSNTNGLGLRKWLSGNTSSNETPLQKHYRHQQKKKMPGFRGRRVWCGCFKDDEPPEICVVEGAFTLQTLTPTQPMPSVDELDTKFAELVEELDLTAPNKEAMLSLPAQKKWQIYCSRKLPLDAADGPDAAAITQPPTAEHYIERLKELVVHISLSPEDSPSHELGNRLDGHAAFVDALKTALRTSTHSFVLRFVELDGLPALLDLLLQLDIRVANSPLHTSLIGCIKALMNNSMGRAHVLAHPTAIDTIARSLAADNIRTKIAALEILGAVCLVPGGHRKVLQAMLHFQVFATERTRFQSIVNDLDRSTYAYRDNVNLKTALMSFVNAVLNYGPGQENLEFRLHLRYEFLMLGIQPVIDKLRTHENETLDRHLDFFEMVRAEDEKEFARRFKEDHVDTKSAGSMFELLRRKLSHSPAYPHMLSLLQHMLLLPYTGHCTEHWLLIDRVVQQIVLQVEQRPNSDLIVDPDDPEKQLKLAAESPVHDPDVAPLQIDVAKLVRLLVKEEQLTQARKRADELERENFDVQSRLAKKEQELDLRMQEKEDLETGLARMRERLEKESAQHSQAVQRAQTAEMRAEDCSTLQRHQKWICQRKNVPQPTNPLKSFNWSKLPDAKLQGTVWSELDESKLYNNMELESIDKLFSAYQKNGVSATDGSYEDLRVTGKAAKQKVLSVIDGRRAQNCTILLSKLKMSDMEISKAILSMDSNEQLQLDMVEQLLKFTPSAEERALLDEHSEDIESLARADRFLYEISKIPHYEQRLKSLHYKKRFMLTINDLVPRITSVMEASREVARSRRLRKLLELVLALGNYMNRGARGNASGFRLASLNRLADTKSSAAKGTTLLHYLVQVIERKFKDLLKLEDDIPHVREASKVSLGEMDKDIQMLRTGLADVAREIEFHRSSGPAQQGDRFLPVMREFHAQASVRFAELEDKFQDMKTRFDRAVRLFGEDGSVLQPDEFFGIFDSFLAAFAEARHDNESFRRRQEEEEKRAKQEAELKKRTIERKNKTGLMTSVARNLGLKSGSSNGDPDSPAKGGVGDNKGEFDDLISALRTGDVFGEDMAKFKRSRKARVLNGGGSSTGHTSPPRHGSLQREESGRERERTVRRQ</sequence>
<keyword evidence="1" id="KW-0175">Coiled coil</keyword>
<dbReference type="Gene3D" id="1.25.10.10">
    <property type="entry name" value="Leucine-rich Repeat Variant"/>
    <property type="match status" value="1"/>
</dbReference>
<evidence type="ECO:0000259" key="3">
    <source>
        <dbReference type="PROSITE" id="PS51231"/>
    </source>
</evidence>
<evidence type="ECO:0000313" key="7">
    <source>
        <dbReference type="Proteomes" id="UP000001292"/>
    </source>
</evidence>
<feature type="region of interest" description="Disordered" evidence="2">
    <location>
        <begin position="315"/>
        <end position="335"/>
    </location>
</feature>
<dbReference type="InterPro" id="IPR016024">
    <property type="entry name" value="ARM-type_fold"/>
</dbReference>
<feature type="compositionally biased region" description="Polar residues" evidence="2">
    <location>
        <begin position="316"/>
        <end position="325"/>
    </location>
</feature>
<dbReference type="Pfam" id="PF06367">
    <property type="entry name" value="Drf_FH3"/>
    <property type="match status" value="1"/>
</dbReference>
<feature type="compositionally biased region" description="Basic and acidic residues" evidence="2">
    <location>
        <begin position="1281"/>
        <end position="1309"/>
    </location>
</feature>
<dbReference type="PANTHER" id="PTHR45725:SF1">
    <property type="entry name" value="DISHEVELLED ASSOCIATED ACTIVATOR OF MORPHOGENESIS, ISOFORM D"/>
    <property type="match status" value="1"/>
</dbReference>
<dbReference type="InterPro" id="IPR042201">
    <property type="entry name" value="FH2_Formin_sf"/>
</dbReference>
<dbReference type="Pfam" id="PF02181">
    <property type="entry name" value="FH2"/>
    <property type="match status" value="1"/>
</dbReference>
<evidence type="ECO:0000313" key="6">
    <source>
        <dbReference type="EMBL" id="EDW43801.1"/>
    </source>
</evidence>
<dbReference type="SMR" id="B4I9C0"/>
<feature type="region of interest" description="Disordered" evidence="2">
    <location>
        <begin position="1281"/>
        <end position="1344"/>
    </location>
</feature>
<dbReference type="GO" id="GO:0031267">
    <property type="term" value="F:small GTPase binding"/>
    <property type="evidence" value="ECO:0007669"/>
    <property type="project" value="InterPro"/>
</dbReference>
<evidence type="ECO:0000256" key="2">
    <source>
        <dbReference type="SAM" id="MobiDB-lite"/>
    </source>
</evidence>
<feature type="compositionally biased region" description="Basic and acidic residues" evidence="2">
    <location>
        <begin position="1394"/>
        <end position="1410"/>
    </location>
</feature>
<dbReference type="PROSITE" id="PS51444">
    <property type="entry name" value="FH2"/>
    <property type="match status" value="1"/>
</dbReference>
<dbReference type="SMART" id="SM00498">
    <property type="entry name" value="FH2"/>
    <property type="match status" value="1"/>
</dbReference>
<keyword evidence="7" id="KW-1185">Reference proteome</keyword>
<dbReference type="FunFam" id="1.10.238.150:FF:000004">
    <property type="entry name" value="Blast:Disheveled-associated activator of morphogenesis 1"/>
    <property type="match status" value="1"/>
</dbReference>
<dbReference type="Pfam" id="PF06371">
    <property type="entry name" value="Drf_GBD"/>
    <property type="match status" value="1"/>
</dbReference>
<dbReference type="Gene3D" id="1.10.238.150">
    <property type="entry name" value="Formin, FH3 diaphanous domain"/>
    <property type="match status" value="1"/>
</dbReference>
<dbReference type="SUPFAM" id="SSF48371">
    <property type="entry name" value="ARM repeat"/>
    <property type="match status" value="1"/>
</dbReference>
<dbReference type="FunFam" id="1.25.10.10:FF:000800">
    <property type="entry name" value="Disheveled-associated activator of morphogenesis"/>
    <property type="match status" value="1"/>
</dbReference>
<dbReference type="STRING" id="7238.B4I9C0"/>
<dbReference type="Proteomes" id="UP000001292">
    <property type="component" value="Unassembled WGS sequence"/>
</dbReference>
<evidence type="ECO:0000259" key="5">
    <source>
        <dbReference type="PROSITE" id="PS51444"/>
    </source>
</evidence>
<feature type="domain" description="DAD" evidence="3">
    <location>
        <begin position="1341"/>
        <end position="1372"/>
    </location>
</feature>
<proteinExistence type="predicted"/>
<dbReference type="InterPro" id="IPR011989">
    <property type="entry name" value="ARM-like"/>
</dbReference>
<feature type="coiled-coil region" evidence="1">
    <location>
        <begin position="802"/>
        <end position="875"/>
    </location>
</feature>